<accession>A0ABW1B8V7</accession>
<gene>
    <name evidence="1" type="ORF">ACFQGO_18260</name>
</gene>
<dbReference type="Proteomes" id="UP001596112">
    <property type="component" value="Unassembled WGS sequence"/>
</dbReference>
<name>A0ABW1B8V7_9ACTN</name>
<proteinExistence type="predicted"/>
<dbReference type="EMBL" id="JBHSNZ010000011">
    <property type="protein sequence ID" value="MFC5809430.1"/>
    <property type="molecule type" value="Genomic_DNA"/>
</dbReference>
<sequence length="147" mass="15625">MLRRLRFPMLIRTYGTPTVDDPSRPLLDGATVLVLERAEGSLDQPIDRAGERRPVRPDRAVAVPGQQDRTPVRFAGKRYTGASKQWKGVVSKNRCSGPAAGTTGGAPHRAARPFCLTSALPGACLSPARVLLALCRPAVSGRSAASP</sequence>
<comment type="caution">
    <text evidence="1">The sequence shown here is derived from an EMBL/GenBank/DDBJ whole genome shotgun (WGS) entry which is preliminary data.</text>
</comment>
<organism evidence="1 2">
    <name type="scientific">Streptomyces heilongjiangensis</name>
    <dbReference type="NCBI Taxonomy" id="945052"/>
    <lineage>
        <taxon>Bacteria</taxon>
        <taxon>Bacillati</taxon>
        <taxon>Actinomycetota</taxon>
        <taxon>Actinomycetes</taxon>
        <taxon>Kitasatosporales</taxon>
        <taxon>Streptomycetaceae</taxon>
        <taxon>Streptomyces</taxon>
    </lineage>
</organism>
<reference evidence="2" key="1">
    <citation type="journal article" date="2019" name="Int. J. Syst. Evol. Microbiol.">
        <title>The Global Catalogue of Microorganisms (GCM) 10K type strain sequencing project: providing services to taxonomists for standard genome sequencing and annotation.</title>
        <authorList>
            <consortium name="The Broad Institute Genomics Platform"/>
            <consortium name="The Broad Institute Genome Sequencing Center for Infectious Disease"/>
            <person name="Wu L."/>
            <person name="Ma J."/>
        </authorList>
    </citation>
    <scope>NUCLEOTIDE SEQUENCE [LARGE SCALE GENOMIC DNA]</scope>
    <source>
        <strain evidence="2">JCM 9918</strain>
    </source>
</reference>
<dbReference type="RefSeq" id="WP_272169250.1">
    <property type="nucleotide sequence ID" value="NZ_JAQOSL010000008.1"/>
</dbReference>
<evidence type="ECO:0000313" key="1">
    <source>
        <dbReference type="EMBL" id="MFC5809430.1"/>
    </source>
</evidence>
<keyword evidence="2" id="KW-1185">Reference proteome</keyword>
<protein>
    <submittedName>
        <fullName evidence="1">Uncharacterized protein</fullName>
    </submittedName>
</protein>
<evidence type="ECO:0000313" key="2">
    <source>
        <dbReference type="Proteomes" id="UP001596112"/>
    </source>
</evidence>